<feature type="binding site" evidence="5">
    <location>
        <position position="348"/>
    </location>
    <ligand>
        <name>substrate</name>
    </ligand>
</feature>
<dbReference type="SUPFAM" id="SSF51419">
    <property type="entry name" value="PLP-binding barrel"/>
    <property type="match status" value="1"/>
</dbReference>
<dbReference type="AlphaFoldDB" id="A0A1F4TI90"/>
<evidence type="ECO:0000256" key="1">
    <source>
        <dbReference type="ARBA" id="ARBA00001933"/>
    </source>
</evidence>
<dbReference type="Proteomes" id="UP000178951">
    <property type="component" value="Unassembled WGS sequence"/>
</dbReference>
<dbReference type="GO" id="GO:0008836">
    <property type="term" value="F:diaminopimelate decarboxylase activity"/>
    <property type="evidence" value="ECO:0007669"/>
    <property type="project" value="UniProtKB-UniRule"/>
</dbReference>
<dbReference type="HAMAP" id="MF_02120">
    <property type="entry name" value="LysA"/>
    <property type="match status" value="1"/>
</dbReference>
<dbReference type="InterPro" id="IPR009006">
    <property type="entry name" value="Ala_racemase/Decarboxylase_C"/>
</dbReference>
<feature type="binding site" evidence="5">
    <location>
        <position position="316"/>
    </location>
    <ligand>
        <name>substrate</name>
    </ligand>
</feature>
<dbReference type="PROSITE" id="PS00878">
    <property type="entry name" value="ODR_DC_2_1"/>
    <property type="match status" value="1"/>
</dbReference>
<dbReference type="EMBL" id="MEUF01000082">
    <property type="protein sequence ID" value="OGC32337.1"/>
    <property type="molecule type" value="Genomic_DNA"/>
</dbReference>
<name>A0A1F4TI90_UNCSA</name>
<dbReference type="FunFam" id="3.20.20.10:FF:000003">
    <property type="entry name" value="Diaminopimelate decarboxylase"/>
    <property type="match status" value="1"/>
</dbReference>
<organism evidence="10 11">
    <name type="scientific">candidate division WOR-1 bacterium RIFOXYB2_FULL_48_7</name>
    <dbReference type="NCBI Taxonomy" id="1802583"/>
    <lineage>
        <taxon>Bacteria</taxon>
        <taxon>Bacillati</taxon>
        <taxon>Saganbacteria</taxon>
    </lineage>
</organism>
<feature type="binding site" evidence="5">
    <location>
        <position position="376"/>
    </location>
    <ligand>
        <name>substrate</name>
    </ligand>
</feature>
<dbReference type="STRING" id="1802583.A2311_05175"/>
<feature type="binding site" evidence="5">
    <location>
        <position position="240"/>
    </location>
    <ligand>
        <name>pyridoxal 5'-phosphate</name>
        <dbReference type="ChEBI" id="CHEBI:597326"/>
    </ligand>
</feature>
<accession>A0A1F4TI90</accession>
<evidence type="ECO:0000313" key="11">
    <source>
        <dbReference type="Proteomes" id="UP000178951"/>
    </source>
</evidence>
<evidence type="ECO:0000259" key="9">
    <source>
        <dbReference type="Pfam" id="PF02784"/>
    </source>
</evidence>
<comment type="cofactor">
    <cofactor evidence="1 5 7 8">
        <name>pyridoxal 5'-phosphate</name>
        <dbReference type="ChEBI" id="CHEBI:597326"/>
    </cofactor>
</comment>
<protein>
    <recommendedName>
        <fullName evidence="5 6">Diaminopimelate decarboxylase</fullName>
        <shortName evidence="5">DAP decarboxylase</shortName>
        <shortName evidence="5">DAPDC</shortName>
        <ecNumber evidence="5 6">4.1.1.20</ecNumber>
    </recommendedName>
</protein>
<keyword evidence="2 5" id="KW-0210">Decarboxylase</keyword>
<dbReference type="GO" id="GO:0009089">
    <property type="term" value="P:lysine biosynthetic process via diaminopimelate"/>
    <property type="evidence" value="ECO:0007669"/>
    <property type="project" value="UniProtKB-UniRule"/>
</dbReference>
<dbReference type="PRINTS" id="PR01181">
    <property type="entry name" value="DAPDCRBXLASE"/>
</dbReference>
<comment type="pathway">
    <text evidence="5 8">Amino-acid biosynthesis; L-lysine biosynthesis via DAP pathway; L-lysine from DL-2,6-diaminopimelate: step 1/1.</text>
</comment>
<keyword evidence="5" id="KW-0028">Amino-acid biosynthesis</keyword>
<feature type="binding site" evidence="5">
    <location>
        <position position="279"/>
    </location>
    <ligand>
        <name>substrate</name>
    </ligand>
</feature>
<evidence type="ECO:0000256" key="8">
    <source>
        <dbReference type="RuleBase" id="RU003738"/>
    </source>
</evidence>
<dbReference type="NCBIfam" id="TIGR01048">
    <property type="entry name" value="lysA"/>
    <property type="match status" value="1"/>
</dbReference>
<dbReference type="InterPro" id="IPR029066">
    <property type="entry name" value="PLP-binding_barrel"/>
</dbReference>
<evidence type="ECO:0000256" key="6">
    <source>
        <dbReference type="NCBIfam" id="TIGR01048"/>
    </source>
</evidence>
<comment type="catalytic activity">
    <reaction evidence="5 8">
        <text>meso-2,6-diaminopimelate + H(+) = L-lysine + CO2</text>
        <dbReference type="Rhea" id="RHEA:15101"/>
        <dbReference type="ChEBI" id="CHEBI:15378"/>
        <dbReference type="ChEBI" id="CHEBI:16526"/>
        <dbReference type="ChEBI" id="CHEBI:32551"/>
        <dbReference type="ChEBI" id="CHEBI:57791"/>
        <dbReference type="EC" id="4.1.1.20"/>
    </reaction>
</comment>
<dbReference type="UniPathway" id="UPA00034">
    <property type="reaction ID" value="UER00027"/>
</dbReference>
<dbReference type="Gene3D" id="2.40.37.10">
    <property type="entry name" value="Lyase, Ornithine Decarboxylase, Chain A, domain 1"/>
    <property type="match status" value="1"/>
</dbReference>
<comment type="subunit">
    <text evidence="5">Homodimer.</text>
</comment>
<dbReference type="InterPro" id="IPR000183">
    <property type="entry name" value="Orn/DAP/Arg_de-COase"/>
</dbReference>
<dbReference type="InterPro" id="IPR022644">
    <property type="entry name" value="De-COase2_N"/>
</dbReference>
<feature type="domain" description="Orn/DAP/Arg decarboxylase 2 N-terminal" evidence="9">
    <location>
        <begin position="46"/>
        <end position="282"/>
    </location>
</feature>
<dbReference type="EC" id="4.1.1.20" evidence="5 6"/>
<sequence length="418" mass="45400">MSLPASAKIRNNGHYEIGGVDVADLARQYGTPLYVLDEVTLRNQCRAYVDSFHQAYPNSEIAFASKALCTLGVAKIASDEGLGFDVSSGGELFTVLKAGADPKKIYFHGNNKTLKEIEEGIKAKVGYFMVDNLAELQNIENLAAGLGQQVEIMIRINPGIEAHTHDFIQTGKIDSKFGVPLDMLDDFILQVKAMKQLKLVGFHSHIGSQILDITPFIEEVKLLLDLTLKHGTQVIGLGGGIGISYLPDQSAPQISDFAQKIGAILKGKTTAKLTLEPGRSIVGQAGVTLYTVGAVKKIPGIRTYAIVDGGMADNPRPILYEAQYEVFQATQALAQPAEVVTVAGRYCESGDMLVRDVKMPRLNVGDLLMVSCTGAYNYSMASNYNRVPRPAMVLVNQGGSKLLVKRESYEDLIRNDIF</sequence>
<feature type="modified residue" description="N6-(pyridoxal phosphate)lysine" evidence="5 7">
    <location>
        <position position="66"/>
    </location>
</feature>
<dbReference type="SUPFAM" id="SSF50621">
    <property type="entry name" value="Alanine racemase C-terminal domain-like"/>
    <property type="match status" value="1"/>
</dbReference>
<dbReference type="Gene3D" id="3.20.20.10">
    <property type="entry name" value="Alanine racemase"/>
    <property type="match status" value="1"/>
</dbReference>
<feature type="binding site" evidence="5">
    <location>
        <position position="320"/>
    </location>
    <ligand>
        <name>substrate</name>
    </ligand>
</feature>
<dbReference type="InterPro" id="IPR022653">
    <property type="entry name" value="De-COase2_pyr-phos_BS"/>
</dbReference>
<evidence type="ECO:0000256" key="3">
    <source>
        <dbReference type="ARBA" id="ARBA00022898"/>
    </source>
</evidence>
<evidence type="ECO:0000256" key="2">
    <source>
        <dbReference type="ARBA" id="ARBA00022793"/>
    </source>
</evidence>
<reference evidence="10 11" key="1">
    <citation type="journal article" date="2016" name="Nat. Commun.">
        <title>Thousands of microbial genomes shed light on interconnected biogeochemical processes in an aquifer system.</title>
        <authorList>
            <person name="Anantharaman K."/>
            <person name="Brown C.T."/>
            <person name="Hug L.A."/>
            <person name="Sharon I."/>
            <person name="Castelle C.J."/>
            <person name="Probst A.J."/>
            <person name="Thomas B.C."/>
            <person name="Singh A."/>
            <person name="Wilkins M.J."/>
            <person name="Karaoz U."/>
            <person name="Brodie E.L."/>
            <person name="Williams K.H."/>
            <person name="Hubbard S.S."/>
            <person name="Banfield J.F."/>
        </authorList>
    </citation>
    <scope>NUCLEOTIDE SEQUENCE [LARGE SCALE GENOMIC DNA]</scope>
</reference>
<feature type="binding site" evidence="5">
    <location>
        <position position="376"/>
    </location>
    <ligand>
        <name>pyridoxal 5'-phosphate</name>
        <dbReference type="ChEBI" id="CHEBI:597326"/>
    </ligand>
</feature>
<evidence type="ECO:0000256" key="5">
    <source>
        <dbReference type="HAMAP-Rule" id="MF_02120"/>
    </source>
</evidence>
<gene>
    <name evidence="5" type="primary">lysA</name>
    <name evidence="10" type="ORF">A2311_05175</name>
</gene>
<keyword evidence="5 8" id="KW-0457">Lysine biosynthesis</keyword>
<feature type="binding site" evidence="5">
    <location>
        <begin position="276"/>
        <end position="279"/>
    </location>
    <ligand>
        <name>pyridoxal 5'-phosphate</name>
        <dbReference type="ChEBI" id="CHEBI:597326"/>
    </ligand>
</feature>
<evidence type="ECO:0000313" key="10">
    <source>
        <dbReference type="EMBL" id="OGC32337.1"/>
    </source>
</evidence>
<dbReference type="CDD" id="cd06828">
    <property type="entry name" value="PLPDE_III_DapDC"/>
    <property type="match status" value="1"/>
</dbReference>
<dbReference type="PRINTS" id="PR01179">
    <property type="entry name" value="ODADCRBXLASE"/>
</dbReference>
<comment type="similarity">
    <text evidence="5">Belongs to the Orn/Lys/Arg decarboxylase class-II family. LysA subfamily.</text>
</comment>
<proteinExistence type="inferred from homology"/>
<evidence type="ECO:0000256" key="7">
    <source>
        <dbReference type="PIRSR" id="PIRSR600183-50"/>
    </source>
</evidence>
<comment type="function">
    <text evidence="5">Specifically catalyzes the decarboxylation of meso-diaminopimelate (meso-DAP) to L-lysine.</text>
</comment>
<evidence type="ECO:0000256" key="4">
    <source>
        <dbReference type="ARBA" id="ARBA00023239"/>
    </source>
</evidence>
<dbReference type="InterPro" id="IPR002986">
    <property type="entry name" value="DAP_deCOOHase_LysA"/>
</dbReference>
<dbReference type="PANTHER" id="PTHR43727">
    <property type="entry name" value="DIAMINOPIMELATE DECARBOXYLASE"/>
    <property type="match status" value="1"/>
</dbReference>
<keyword evidence="4 5" id="KW-0456">Lyase</keyword>
<dbReference type="Pfam" id="PF02784">
    <property type="entry name" value="Orn_Arg_deC_N"/>
    <property type="match status" value="1"/>
</dbReference>
<comment type="caution">
    <text evidence="10">The sequence shown here is derived from an EMBL/GenBank/DDBJ whole genome shotgun (WGS) entry which is preliminary data.</text>
</comment>
<keyword evidence="3 5" id="KW-0663">Pyridoxal phosphate</keyword>
<feature type="active site" description="Proton donor" evidence="7">
    <location>
        <position position="347"/>
    </location>
</feature>
<dbReference type="PANTHER" id="PTHR43727:SF2">
    <property type="entry name" value="GROUP IV DECARBOXYLASE"/>
    <property type="match status" value="1"/>
</dbReference>
<dbReference type="GO" id="GO:0030170">
    <property type="term" value="F:pyridoxal phosphate binding"/>
    <property type="evidence" value="ECO:0007669"/>
    <property type="project" value="UniProtKB-UniRule"/>
</dbReference>